<evidence type="ECO:0000313" key="1">
    <source>
        <dbReference type="EMBL" id="CAG2067709.1"/>
    </source>
</evidence>
<sequence>MTRFHLSPLYRKKPKFRRNFQ</sequence>
<accession>A0ABN7PQL4</accession>
<reference evidence="1" key="1">
    <citation type="submission" date="2021-03" db="EMBL/GenBank/DDBJ databases">
        <authorList>
            <person name="Tran Van P."/>
        </authorList>
    </citation>
    <scope>NUCLEOTIDE SEQUENCE</scope>
</reference>
<gene>
    <name evidence="1" type="ORF">TPAB3V08_LOCUS14652</name>
</gene>
<comment type="caution">
    <text evidence="1">The sequence shown here is derived from an EMBL/GenBank/DDBJ whole genome shotgun (WGS) entry which is preliminary data.</text>
</comment>
<evidence type="ECO:0000313" key="2">
    <source>
        <dbReference type="Proteomes" id="UP001153148"/>
    </source>
</evidence>
<evidence type="ECO:0008006" key="3">
    <source>
        <dbReference type="Google" id="ProtNLM"/>
    </source>
</evidence>
<proteinExistence type="predicted"/>
<organism evidence="1 2">
    <name type="scientific">Timema podura</name>
    <name type="common">Walking stick</name>
    <dbReference type="NCBI Taxonomy" id="61482"/>
    <lineage>
        <taxon>Eukaryota</taxon>
        <taxon>Metazoa</taxon>
        <taxon>Ecdysozoa</taxon>
        <taxon>Arthropoda</taxon>
        <taxon>Hexapoda</taxon>
        <taxon>Insecta</taxon>
        <taxon>Pterygota</taxon>
        <taxon>Neoptera</taxon>
        <taxon>Polyneoptera</taxon>
        <taxon>Phasmatodea</taxon>
        <taxon>Timematodea</taxon>
        <taxon>Timematoidea</taxon>
        <taxon>Timematidae</taxon>
        <taxon>Timema</taxon>
    </lineage>
</organism>
<dbReference type="Proteomes" id="UP001153148">
    <property type="component" value="Unassembled WGS sequence"/>
</dbReference>
<dbReference type="EMBL" id="CAJPIN010073556">
    <property type="protein sequence ID" value="CAG2067709.1"/>
    <property type="molecule type" value="Genomic_DNA"/>
</dbReference>
<name>A0ABN7PQL4_TIMPD</name>
<protein>
    <recommendedName>
        <fullName evidence="3">Ribosomal protein S18</fullName>
    </recommendedName>
</protein>
<keyword evidence="2" id="KW-1185">Reference proteome</keyword>